<dbReference type="InterPro" id="IPR011009">
    <property type="entry name" value="Kinase-like_dom_sf"/>
</dbReference>
<accession>A0A545TVB6</accession>
<dbReference type="InterPro" id="IPR052732">
    <property type="entry name" value="Cell-binding_unc_protein"/>
</dbReference>
<name>A0A545TVB6_9GAMM</name>
<dbReference type="InterPro" id="IPR027417">
    <property type="entry name" value="P-loop_NTPase"/>
</dbReference>
<dbReference type="PANTHER" id="PTHR43883">
    <property type="entry name" value="SLR0207 PROTEIN"/>
    <property type="match status" value="1"/>
</dbReference>
<evidence type="ECO:0000259" key="1">
    <source>
        <dbReference type="Pfam" id="PF01636"/>
    </source>
</evidence>
<dbReference type="Gene3D" id="3.40.50.300">
    <property type="entry name" value="P-loop containing nucleotide triphosphate hydrolases"/>
    <property type="match status" value="1"/>
</dbReference>
<dbReference type="InterPro" id="IPR002575">
    <property type="entry name" value="Aminoglycoside_PTrfase"/>
</dbReference>
<dbReference type="AlphaFoldDB" id="A0A545TVB6"/>
<dbReference type="Pfam" id="PF01636">
    <property type="entry name" value="APH"/>
    <property type="match status" value="1"/>
</dbReference>
<dbReference type="OrthoDB" id="9810277at2"/>
<reference evidence="2 3" key="1">
    <citation type="submission" date="2019-06" db="EMBL/GenBank/DDBJ databases">
        <title>Whole genome sequence for Cellvibrionaceae sp. R142.</title>
        <authorList>
            <person name="Wang G."/>
        </authorList>
    </citation>
    <scope>NUCLEOTIDE SEQUENCE [LARGE SCALE GENOMIC DNA]</scope>
    <source>
        <strain evidence="2 3">R142</strain>
    </source>
</reference>
<dbReference type="EMBL" id="VHSG01000008">
    <property type="protein sequence ID" value="TQV81158.1"/>
    <property type="molecule type" value="Genomic_DNA"/>
</dbReference>
<gene>
    <name evidence="2" type="ORF">FKG94_08595</name>
</gene>
<dbReference type="Gene3D" id="3.90.1200.10">
    <property type="match status" value="1"/>
</dbReference>
<dbReference type="PANTHER" id="PTHR43883:SF1">
    <property type="entry name" value="GLUCONOKINASE"/>
    <property type="match status" value="1"/>
</dbReference>
<dbReference type="SUPFAM" id="SSF52540">
    <property type="entry name" value="P-loop containing nucleoside triphosphate hydrolases"/>
    <property type="match status" value="1"/>
</dbReference>
<protein>
    <submittedName>
        <fullName evidence="2">AAA family ATPase</fullName>
    </submittedName>
</protein>
<dbReference type="Proteomes" id="UP000319732">
    <property type="component" value="Unassembled WGS sequence"/>
</dbReference>
<dbReference type="SUPFAM" id="SSF56112">
    <property type="entry name" value="Protein kinase-like (PK-like)"/>
    <property type="match status" value="1"/>
</dbReference>
<organism evidence="2 3">
    <name type="scientific">Exilibacterium tricleocarpae</name>
    <dbReference type="NCBI Taxonomy" id="2591008"/>
    <lineage>
        <taxon>Bacteria</taxon>
        <taxon>Pseudomonadati</taxon>
        <taxon>Pseudomonadota</taxon>
        <taxon>Gammaproteobacteria</taxon>
        <taxon>Cellvibrionales</taxon>
        <taxon>Cellvibrionaceae</taxon>
        <taxon>Exilibacterium</taxon>
    </lineage>
</organism>
<proteinExistence type="predicted"/>
<evidence type="ECO:0000313" key="2">
    <source>
        <dbReference type="EMBL" id="TQV81158.1"/>
    </source>
</evidence>
<keyword evidence="3" id="KW-1185">Reference proteome</keyword>
<evidence type="ECO:0000313" key="3">
    <source>
        <dbReference type="Proteomes" id="UP000319732"/>
    </source>
</evidence>
<feature type="domain" description="Aminoglycoside phosphotransferase" evidence="1">
    <location>
        <begin position="67"/>
        <end position="288"/>
    </location>
</feature>
<dbReference type="Pfam" id="PF13671">
    <property type="entry name" value="AAA_33"/>
    <property type="match status" value="1"/>
</dbReference>
<comment type="caution">
    <text evidence="2">The sequence shown here is derived from an EMBL/GenBank/DDBJ whole genome shotgun (WGS) entry which is preliminary data.</text>
</comment>
<sequence length="524" mass="58065">MVPSVNNQLIESLRRAAAYPHAVASVRVIETHVSWVFLTGDYVYKVKKPVDFGFLDFSTLAKRRHYCEEELRLNRRFAPDLYLAVVAITGTPDAPVIGGVGEVLDYAVKMREFPQRSLWQNCMDRGEVSERQIDELAARLAAFHQDATVAAEGAGTPVYGSLKAVTQAALENFEHIGPLLENRGQLRQLSHLQGWTQGQLARLDANFSKRQADGFIRECHGDLHLGNIAIIDGEITLFDCLEFNDQLRWIDTMAELGFLLMDLEDKGRTAWASRLLNIYMEFSGDYRGLQVLPFYKVYRALVRAKVAILRLAQADTTAAEKETVLSAYSHYMTLAEGYTRPPAPFLAITHGVAGTGKSTVAAAVAAATGAIRIRSDVERKRLFGLRPQQDSSAVAGIDIYSREATAKTFDRLAQLACRLLEMGQAVIVDATFLDRDRRRRFKQLAEVNRVSFAIVDCVANPDTLAARLEARARLPESVSEAGIEVMHAQQRNQTPLADEEQSATITVNTEQPLNLASIAARLAG</sequence>